<dbReference type="CDD" id="cd02511">
    <property type="entry name" value="Beta4Glucosyltransferase"/>
    <property type="match status" value="1"/>
</dbReference>
<name>A0ABY6FV68_9MICC</name>
<gene>
    <name evidence="2" type="ORF">N9A08_05080</name>
</gene>
<dbReference type="InterPro" id="IPR029044">
    <property type="entry name" value="Nucleotide-diphossugar_trans"/>
</dbReference>
<keyword evidence="3" id="KW-1185">Reference proteome</keyword>
<dbReference type="Pfam" id="PF00535">
    <property type="entry name" value="Glycos_transf_2"/>
    <property type="match status" value="1"/>
</dbReference>
<proteinExistence type="predicted"/>
<dbReference type="Gene3D" id="3.90.550.10">
    <property type="entry name" value="Spore Coat Polysaccharide Biosynthesis Protein SpsA, Chain A"/>
    <property type="match status" value="1"/>
</dbReference>
<feature type="domain" description="Glycosyltransferase 2-like" evidence="1">
    <location>
        <begin position="7"/>
        <end position="107"/>
    </location>
</feature>
<dbReference type="PANTHER" id="PTHR43630:SF2">
    <property type="entry name" value="GLYCOSYLTRANSFERASE"/>
    <property type="match status" value="1"/>
</dbReference>
<accession>A0ABY6FV68</accession>
<dbReference type="RefSeq" id="WP_263128599.1">
    <property type="nucleotide sequence ID" value="NZ_CP106856.1"/>
</dbReference>
<organism evidence="2 3">
    <name type="scientific">Arthrobacter koreensis</name>
    <dbReference type="NCBI Taxonomy" id="199136"/>
    <lineage>
        <taxon>Bacteria</taxon>
        <taxon>Bacillati</taxon>
        <taxon>Actinomycetota</taxon>
        <taxon>Actinomycetes</taxon>
        <taxon>Micrococcales</taxon>
        <taxon>Micrococcaceae</taxon>
        <taxon>Arthrobacter</taxon>
    </lineage>
</organism>
<evidence type="ECO:0000259" key="1">
    <source>
        <dbReference type="Pfam" id="PF00535"/>
    </source>
</evidence>
<reference evidence="2" key="1">
    <citation type="submission" date="2022-09" db="EMBL/GenBank/DDBJ databases">
        <authorList>
            <person name="Li D."/>
            <person name="Cheng J."/>
            <person name="Li Y."/>
        </authorList>
    </citation>
    <scope>NUCLEOTIDE SEQUENCE</scope>
    <source>
        <strain evidence="2">DL</strain>
    </source>
</reference>
<dbReference type="Proteomes" id="UP001063368">
    <property type="component" value="Chromosome"/>
</dbReference>
<dbReference type="PANTHER" id="PTHR43630">
    <property type="entry name" value="POLY-BETA-1,6-N-ACETYL-D-GLUCOSAMINE SYNTHASE"/>
    <property type="match status" value="1"/>
</dbReference>
<evidence type="ECO:0000313" key="2">
    <source>
        <dbReference type="EMBL" id="UYB37033.1"/>
    </source>
</evidence>
<dbReference type="InterPro" id="IPR001173">
    <property type="entry name" value="Glyco_trans_2-like"/>
</dbReference>
<dbReference type="SUPFAM" id="SSF53448">
    <property type="entry name" value="Nucleotide-diphospho-sugar transferases"/>
    <property type="match status" value="1"/>
</dbReference>
<protein>
    <submittedName>
        <fullName evidence="2">Glycosyltransferase family 2 protein</fullName>
    </submittedName>
</protein>
<evidence type="ECO:0000313" key="3">
    <source>
        <dbReference type="Proteomes" id="UP001063368"/>
    </source>
</evidence>
<dbReference type="EMBL" id="CP106856">
    <property type="protein sequence ID" value="UYB37033.1"/>
    <property type="molecule type" value="Genomic_DNA"/>
</dbReference>
<sequence length="295" mass="33761">MKKVPISVLVQTKNEEKGITQCLAALADFDEVIVVDSNSTDRTAELAEKAGARVVNFTWNGSFPQKKQWQLEHVETRHDWILMLDADEYPTPELVLELAEIAEDPAEERVAFDLPIAYWFAGTRLEHGHRVVKRSFLLRGRNAFRNIDLLHVPGMGEVEAHYQPRPSGPVGRTAALLVHNDADPVRTWFDRHNRYSDWEAYLRNNPKTRGYVRESKSRQGRQFDVIPFKPLVFFLYSYVLRRGFLDGRAGFDYAMALSTYYWQIGLKSRELLRLGQEQPADPTKLADSAASVDPA</sequence>